<organism evidence="1 2">
    <name type="scientific">Scleroderma citrinum Foug A</name>
    <dbReference type="NCBI Taxonomy" id="1036808"/>
    <lineage>
        <taxon>Eukaryota</taxon>
        <taxon>Fungi</taxon>
        <taxon>Dikarya</taxon>
        <taxon>Basidiomycota</taxon>
        <taxon>Agaricomycotina</taxon>
        <taxon>Agaricomycetes</taxon>
        <taxon>Agaricomycetidae</taxon>
        <taxon>Boletales</taxon>
        <taxon>Sclerodermatineae</taxon>
        <taxon>Sclerodermataceae</taxon>
        <taxon>Scleroderma</taxon>
    </lineage>
</organism>
<dbReference type="Proteomes" id="UP000053989">
    <property type="component" value="Unassembled WGS sequence"/>
</dbReference>
<feature type="non-terminal residue" evidence="1">
    <location>
        <position position="1"/>
    </location>
</feature>
<dbReference type="HOGENOM" id="CLU_144955_1_1_1"/>
<gene>
    <name evidence="1" type="ORF">SCLCIDRAFT_1218771</name>
</gene>
<dbReference type="OrthoDB" id="2662781at2759"/>
<dbReference type="InParanoid" id="A0A0C3A146"/>
<reference evidence="1 2" key="1">
    <citation type="submission" date="2014-04" db="EMBL/GenBank/DDBJ databases">
        <authorList>
            <consortium name="DOE Joint Genome Institute"/>
            <person name="Kuo A."/>
            <person name="Kohler A."/>
            <person name="Nagy L.G."/>
            <person name="Floudas D."/>
            <person name="Copeland A."/>
            <person name="Barry K.W."/>
            <person name="Cichocki N."/>
            <person name="Veneault-Fourrey C."/>
            <person name="LaButti K."/>
            <person name="Lindquist E.A."/>
            <person name="Lipzen A."/>
            <person name="Lundell T."/>
            <person name="Morin E."/>
            <person name="Murat C."/>
            <person name="Sun H."/>
            <person name="Tunlid A."/>
            <person name="Henrissat B."/>
            <person name="Grigoriev I.V."/>
            <person name="Hibbett D.S."/>
            <person name="Martin F."/>
            <person name="Nordberg H.P."/>
            <person name="Cantor M.N."/>
            <person name="Hua S.X."/>
        </authorList>
    </citation>
    <scope>NUCLEOTIDE SEQUENCE [LARGE SCALE GENOMIC DNA]</scope>
    <source>
        <strain evidence="1 2">Foug A</strain>
    </source>
</reference>
<protein>
    <submittedName>
        <fullName evidence="1">Uncharacterized protein</fullName>
    </submittedName>
</protein>
<dbReference type="AlphaFoldDB" id="A0A0C3A146"/>
<proteinExistence type="predicted"/>
<keyword evidence="2" id="KW-1185">Reference proteome</keyword>
<reference evidence="2" key="2">
    <citation type="submission" date="2015-01" db="EMBL/GenBank/DDBJ databases">
        <title>Evolutionary Origins and Diversification of the Mycorrhizal Mutualists.</title>
        <authorList>
            <consortium name="DOE Joint Genome Institute"/>
            <consortium name="Mycorrhizal Genomics Consortium"/>
            <person name="Kohler A."/>
            <person name="Kuo A."/>
            <person name="Nagy L.G."/>
            <person name="Floudas D."/>
            <person name="Copeland A."/>
            <person name="Barry K.W."/>
            <person name="Cichocki N."/>
            <person name="Veneault-Fourrey C."/>
            <person name="LaButti K."/>
            <person name="Lindquist E.A."/>
            <person name="Lipzen A."/>
            <person name="Lundell T."/>
            <person name="Morin E."/>
            <person name="Murat C."/>
            <person name="Riley R."/>
            <person name="Ohm R."/>
            <person name="Sun H."/>
            <person name="Tunlid A."/>
            <person name="Henrissat B."/>
            <person name="Grigoriev I.V."/>
            <person name="Hibbett D.S."/>
            <person name="Martin F."/>
        </authorList>
    </citation>
    <scope>NUCLEOTIDE SEQUENCE [LARGE SCALE GENOMIC DNA]</scope>
    <source>
        <strain evidence="2">Foug A</strain>
    </source>
</reference>
<name>A0A0C3A146_9AGAM</name>
<sequence>KDCDLDFVSHALPLLCPKSSMASPMCKPIIHGAGCILVFEYSYFLLQQNGDTSNALDLAVKEYQSSGTQATVLTALQHAINEYSNDYGVLMQAIIDIIVDNRMCK</sequence>
<evidence type="ECO:0000313" key="2">
    <source>
        <dbReference type="Proteomes" id="UP000053989"/>
    </source>
</evidence>
<evidence type="ECO:0000313" key="1">
    <source>
        <dbReference type="EMBL" id="KIM58397.1"/>
    </source>
</evidence>
<dbReference type="EMBL" id="KN822087">
    <property type="protein sequence ID" value="KIM58397.1"/>
    <property type="molecule type" value="Genomic_DNA"/>
</dbReference>
<accession>A0A0C3A146</accession>